<evidence type="ECO:0000313" key="1">
    <source>
        <dbReference type="EMBL" id="EFA08784.1"/>
    </source>
</evidence>
<dbReference type="EMBL" id="KQ971361">
    <property type="protein sequence ID" value="EFA08784.1"/>
    <property type="molecule type" value="Genomic_DNA"/>
</dbReference>
<organism evidence="1 2">
    <name type="scientific">Tribolium castaneum</name>
    <name type="common">Red flour beetle</name>
    <dbReference type="NCBI Taxonomy" id="7070"/>
    <lineage>
        <taxon>Eukaryota</taxon>
        <taxon>Metazoa</taxon>
        <taxon>Ecdysozoa</taxon>
        <taxon>Arthropoda</taxon>
        <taxon>Hexapoda</taxon>
        <taxon>Insecta</taxon>
        <taxon>Pterygota</taxon>
        <taxon>Neoptera</taxon>
        <taxon>Endopterygota</taxon>
        <taxon>Coleoptera</taxon>
        <taxon>Polyphaga</taxon>
        <taxon>Cucujiformia</taxon>
        <taxon>Tenebrionidae</taxon>
        <taxon>Tenebrionidae incertae sedis</taxon>
        <taxon>Tribolium</taxon>
    </lineage>
</organism>
<sequence length="70" mass="8190">MTPRWKTRNKPHKIENLTKCTRIDIVPNLYSDSNSNLERICEIVRSGGKLRRRRLPPLFARSPIFGQILS</sequence>
<proteinExistence type="predicted"/>
<dbReference type="Proteomes" id="UP000007266">
    <property type="component" value="Linkage group 8"/>
</dbReference>
<reference evidence="1 2" key="2">
    <citation type="journal article" date="2010" name="Nucleic Acids Res.">
        <title>BeetleBase in 2010: revisions to provide comprehensive genomic information for Tribolium castaneum.</title>
        <authorList>
            <person name="Kim H.S."/>
            <person name="Murphy T."/>
            <person name="Xia J."/>
            <person name="Caragea D."/>
            <person name="Park Y."/>
            <person name="Beeman R.W."/>
            <person name="Lorenzen M.D."/>
            <person name="Butcher S."/>
            <person name="Manak J.R."/>
            <person name="Brown S.J."/>
        </authorList>
    </citation>
    <scope>GENOME REANNOTATION</scope>
    <source>
        <strain evidence="1 2">Georgia GA2</strain>
    </source>
</reference>
<dbReference type="InParanoid" id="D6WX33"/>
<name>D6WX33_TRICA</name>
<gene>
    <name evidence="1" type="primary">GLEAN_06475</name>
    <name evidence="1" type="ORF">TcasGA2_TC006475</name>
</gene>
<keyword evidence="2" id="KW-1185">Reference proteome</keyword>
<dbReference type="AlphaFoldDB" id="D6WX33"/>
<evidence type="ECO:0000313" key="2">
    <source>
        <dbReference type="Proteomes" id="UP000007266"/>
    </source>
</evidence>
<accession>D6WX33</accession>
<protein>
    <submittedName>
        <fullName evidence="1">Uncharacterized protein</fullName>
    </submittedName>
</protein>
<reference evidence="1 2" key="1">
    <citation type="journal article" date="2008" name="Nature">
        <title>The genome of the model beetle and pest Tribolium castaneum.</title>
        <authorList>
            <consortium name="Tribolium Genome Sequencing Consortium"/>
            <person name="Richards S."/>
            <person name="Gibbs R.A."/>
            <person name="Weinstock G.M."/>
            <person name="Brown S.J."/>
            <person name="Denell R."/>
            <person name="Beeman R.W."/>
            <person name="Gibbs R."/>
            <person name="Beeman R.W."/>
            <person name="Brown S.J."/>
            <person name="Bucher G."/>
            <person name="Friedrich M."/>
            <person name="Grimmelikhuijzen C.J."/>
            <person name="Klingler M."/>
            <person name="Lorenzen M."/>
            <person name="Richards S."/>
            <person name="Roth S."/>
            <person name="Schroder R."/>
            <person name="Tautz D."/>
            <person name="Zdobnov E.M."/>
            <person name="Muzny D."/>
            <person name="Gibbs R.A."/>
            <person name="Weinstock G.M."/>
            <person name="Attaway T."/>
            <person name="Bell S."/>
            <person name="Buhay C.J."/>
            <person name="Chandrabose M.N."/>
            <person name="Chavez D."/>
            <person name="Clerk-Blankenburg K.P."/>
            <person name="Cree A."/>
            <person name="Dao M."/>
            <person name="Davis C."/>
            <person name="Chacko J."/>
            <person name="Dinh H."/>
            <person name="Dugan-Rocha S."/>
            <person name="Fowler G."/>
            <person name="Garner T.T."/>
            <person name="Garnes J."/>
            <person name="Gnirke A."/>
            <person name="Hawes A."/>
            <person name="Hernandez J."/>
            <person name="Hines S."/>
            <person name="Holder M."/>
            <person name="Hume J."/>
            <person name="Jhangiani S.N."/>
            <person name="Joshi V."/>
            <person name="Khan Z.M."/>
            <person name="Jackson L."/>
            <person name="Kovar C."/>
            <person name="Kowis A."/>
            <person name="Lee S."/>
            <person name="Lewis L.R."/>
            <person name="Margolis J."/>
            <person name="Morgan M."/>
            <person name="Nazareth L.V."/>
            <person name="Nguyen N."/>
            <person name="Okwuonu G."/>
            <person name="Parker D."/>
            <person name="Richards S."/>
            <person name="Ruiz S.J."/>
            <person name="Santibanez J."/>
            <person name="Savard J."/>
            <person name="Scherer S.E."/>
            <person name="Schneider B."/>
            <person name="Sodergren E."/>
            <person name="Tautz D."/>
            <person name="Vattahil S."/>
            <person name="Villasana D."/>
            <person name="White C.S."/>
            <person name="Wright R."/>
            <person name="Park Y."/>
            <person name="Beeman R.W."/>
            <person name="Lord J."/>
            <person name="Oppert B."/>
            <person name="Lorenzen M."/>
            <person name="Brown S."/>
            <person name="Wang L."/>
            <person name="Savard J."/>
            <person name="Tautz D."/>
            <person name="Richards S."/>
            <person name="Weinstock G."/>
            <person name="Gibbs R.A."/>
            <person name="Liu Y."/>
            <person name="Worley K."/>
            <person name="Weinstock G."/>
            <person name="Elsik C.G."/>
            <person name="Reese J.T."/>
            <person name="Elhaik E."/>
            <person name="Landan G."/>
            <person name="Graur D."/>
            <person name="Arensburger P."/>
            <person name="Atkinson P."/>
            <person name="Beeman R.W."/>
            <person name="Beidler J."/>
            <person name="Brown S.J."/>
            <person name="Demuth J.P."/>
            <person name="Drury D.W."/>
            <person name="Du Y.Z."/>
            <person name="Fujiwara H."/>
            <person name="Lorenzen M."/>
            <person name="Maselli V."/>
            <person name="Osanai M."/>
            <person name="Park Y."/>
            <person name="Robertson H.M."/>
            <person name="Tu Z."/>
            <person name="Wang J.J."/>
            <person name="Wang S."/>
            <person name="Richards S."/>
            <person name="Song H."/>
            <person name="Zhang L."/>
            <person name="Sodergren E."/>
            <person name="Werner D."/>
            <person name="Stanke M."/>
            <person name="Morgenstern B."/>
            <person name="Solovyev V."/>
            <person name="Kosarev P."/>
            <person name="Brown G."/>
            <person name="Chen H.C."/>
            <person name="Ermolaeva O."/>
            <person name="Hlavina W."/>
            <person name="Kapustin Y."/>
            <person name="Kiryutin B."/>
            <person name="Kitts P."/>
            <person name="Maglott D."/>
            <person name="Pruitt K."/>
            <person name="Sapojnikov V."/>
            <person name="Souvorov A."/>
            <person name="Mackey A.J."/>
            <person name="Waterhouse R.M."/>
            <person name="Wyder S."/>
            <person name="Zdobnov E.M."/>
            <person name="Zdobnov E.M."/>
            <person name="Wyder S."/>
            <person name="Kriventseva E.V."/>
            <person name="Kadowaki T."/>
            <person name="Bork P."/>
            <person name="Aranda M."/>
            <person name="Bao R."/>
            <person name="Beermann A."/>
            <person name="Berns N."/>
            <person name="Bolognesi R."/>
            <person name="Bonneton F."/>
            <person name="Bopp D."/>
            <person name="Brown S.J."/>
            <person name="Bucher G."/>
            <person name="Butts T."/>
            <person name="Chaumot A."/>
            <person name="Denell R.E."/>
            <person name="Ferrier D.E."/>
            <person name="Friedrich M."/>
            <person name="Gordon C.M."/>
            <person name="Jindra M."/>
            <person name="Klingler M."/>
            <person name="Lan Q."/>
            <person name="Lattorff H.M."/>
            <person name="Laudet V."/>
            <person name="von Levetsow C."/>
            <person name="Liu Z."/>
            <person name="Lutz R."/>
            <person name="Lynch J.A."/>
            <person name="da Fonseca R.N."/>
            <person name="Posnien N."/>
            <person name="Reuter R."/>
            <person name="Roth S."/>
            <person name="Savard J."/>
            <person name="Schinko J.B."/>
            <person name="Schmitt C."/>
            <person name="Schoppmeier M."/>
            <person name="Schroder R."/>
            <person name="Shippy T.D."/>
            <person name="Simonnet F."/>
            <person name="Marques-Souza H."/>
            <person name="Tautz D."/>
            <person name="Tomoyasu Y."/>
            <person name="Trauner J."/>
            <person name="Van der Zee M."/>
            <person name="Vervoort M."/>
            <person name="Wittkopp N."/>
            <person name="Wimmer E.A."/>
            <person name="Yang X."/>
            <person name="Jones A.K."/>
            <person name="Sattelle D.B."/>
            <person name="Ebert P.R."/>
            <person name="Nelson D."/>
            <person name="Scott J.G."/>
            <person name="Beeman R.W."/>
            <person name="Muthukrishnan S."/>
            <person name="Kramer K.J."/>
            <person name="Arakane Y."/>
            <person name="Beeman R.W."/>
            <person name="Zhu Q."/>
            <person name="Hogenkamp D."/>
            <person name="Dixit R."/>
            <person name="Oppert B."/>
            <person name="Jiang H."/>
            <person name="Zou Z."/>
            <person name="Marshall J."/>
            <person name="Elpidina E."/>
            <person name="Vinokurov K."/>
            <person name="Oppert C."/>
            <person name="Zou Z."/>
            <person name="Evans J."/>
            <person name="Lu Z."/>
            <person name="Zhao P."/>
            <person name="Sumathipala N."/>
            <person name="Altincicek B."/>
            <person name="Vilcinskas A."/>
            <person name="Williams M."/>
            <person name="Hultmark D."/>
            <person name="Hetru C."/>
            <person name="Jiang H."/>
            <person name="Grimmelikhuijzen C.J."/>
            <person name="Hauser F."/>
            <person name="Cazzamali G."/>
            <person name="Williamson M."/>
            <person name="Park Y."/>
            <person name="Li B."/>
            <person name="Tanaka Y."/>
            <person name="Predel R."/>
            <person name="Neupert S."/>
            <person name="Schachtner J."/>
            <person name="Verleyen P."/>
            <person name="Raible F."/>
            <person name="Bork P."/>
            <person name="Friedrich M."/>
            <person name="Walden K.K."/>
            <person name="Robertson H.M."/>
            <person name="Angeli S."/>
            <person name="Foret S."/>
            <person name="Bucher G."/>
            <person name="Schuetz S."/>
            <person name="Maleszka R."/>
            <person name="Wimmer E.A."/>
            <person name="Beeman R.W."/>
            <person name="Lorenzen M."/>
            <person name="Tomoyasu Y."/>
            <person name="Miller S.C."/>
            <person name="Grossmann D."/>
            <person name="Bucher G."/>
        </authorList>
    </citation>
    <scope>NUCLEOTIDE SEQUENCE [LARGE SCALE GENOMIC DNA]</scope>
    <source>
        <strain evidence="1 2">Georgia GA2</strain>
    </source>
</reference>
<dbReference type="HOGENOM" id="CLU_2761077_0_0_1"/>